<reference evidence="1" key="2">
    <citation type="submission" date="2015-11" db="EMBL/GenBank/DDBJ databases">
        <authorList>
            <person name="Zhang Y."/>
            <person name="Guo Z."/>
        </authorList>
    </citation>
    <scope>NUCLEOTIDE SEQUENCE</scope>
</reference>
<dbReference type="Proteomes" id="UP000017246">
    <property type="component" value="Unassembled WGS sequence"/>
</dbReference>
<dbReference type="AlphaFoldDB" id="A0A0S4MKR8"/>
<evidence type="ECO:0000313" key="1">
    <source>
        <dbReference type="EMBL" id="CUT99343.1"/>
    </source>
</evidence>
<reference evidence="1" key="1">
    <citation type="journal article" date="2013" name="Nature">
        <title>The genomes of four tapeworm species reveal adaptations to parasitism.</title>
        <authorList>
            <person name="Tsai I.J."/>
            <person name="Zarowiecki M."/>
            <person name="Holroyd N."/>
            <person name="Garciarrubio A."/>
            <person name="Sanchez-Flores A."/>
            <person name="Brooks K.L."/>
            <person name="Tracey A."/>
            <person name="Bobes R.J."/>
            <person name="Fragoso G."/>
            <person name="Sciutto E."/>
            <person name="Aslett M."/>
            <person name="Beasley H."/>
            <person name="Bennett H.M."/>
            <person name="Cai J."/>
            <person name="Camicia F."/>
            <person name="Clark R."/>
            <person name="Cucher M."/>
            <person name="De Silva N."/>
            <person name="Day T.A."/>
            <person name="Deplazes P."/>
            <person name="Estrada K."/>
            <person name="Fernandez C."/>
            <person name="Holland P.W."/>
            <person name="Hou J."/>
            <person name="Hu S."/>
            <person name="Huckvale T."/>
            <person name="Hung S.S."/>
            <person name="Kamenetzky L."/>
            <person name="Keane J.A."/>
            <person name="Kiss F."/>
            <person name="Koziol U."/>
            <person name="Lambert O."/>
            <person name="Liu K."/>
            <person name="Luo X."/>
            <person name="Luo Y."/>
            <person name="Macchiaroli N."/>
            <person name="Nichol S."/>
            <person name="Paps J."/>
            <person name="Parkinson J."/>
            <person name="Pouchkina-Stantcheva N."/>
            <person name="Riddiford N."/>
            <person name="Rosenzvit M."/>
            <person name="Salinas G."/>
            <person name="Wasmuth J.D."/>
            <person name="Zamanian M."/>
            <person name="Zheng Y."/>
            <person name="Cai X."/>
            <person name="Soberon X."/>
            <person name="Olson P.D."/>
            <person name="Laclette J.P."/>
            <person name="Brehm K."/>
            <person name="Berriman M."/>
            <person name="Garciarrubio A."/>
            <person name="Bobes R.J."/>
            <person name="Fragoso G."/>
            <person name="Sanchez-Flores A."/>
            <person name="Estrada K."/>
            <person name="Cevallos M.A."/>
            <person name="Morett E."/>
            <person name="Gonzalez V."/>
            <person name="Portillo T."/>
            <person name="Ochoa-Leyva A."/>
            <person name="Jose M.V."/>
            <person name="Sciutto E."/>
            <person name="Landa A."/>
            <person name="Jimenez L."/>
            <person name="Valdes V."/>
            <person name="Carrero J.C."/>
            <person name="Larralde C."/>
            <person name="Morales-Montor J."/>
            <person name="Limon-Lason J."/>
            <person name="Soberon X."/>
            <person name="Laclette J.P."/>
        </authorList>
    </citation>
    <scope>NUCLEOTIDE SEQUENCE [LARGE SCALE GENOMIC DNA]</scope>
</reference>
<evidence type="ECO:0000313" key="2">
    <source>
        <dbReference type="Proteomes" id="UP000017246"/>
    </source>
</evidence>
<name>A0A0S4MKR8_ECHMU</name>
<keyword evidence="2" id="KW-1185">Reference proteome</keyword>
<sequence length="129" mass="14427">MATYHENCYEVMKGSTIFPLEMDLSRDAFAYKSELINTGEIEDDDDDDDEIDISNDNDVEALADLVSTESNLVNVSLAENVDTLLDFGESAGKTPKPHVEQKDVFDLVDSVAKATLELPQFLTKNRHIR</sequence>
<organism evidence="1 2">
    <name type="scientific">Echinococcus multilocularis</name>
    <name type="common">Fox tapeworm</name>
    <dbReference type="NCBI Taxonomy" id="6211"/>
    <lineage>
        <taxon>Eukaryota</taxon>
        <taxon>Metazoa</taxon>
        <taxon>Spiralia</taxon>
        <taxon>Lophotrochozoa</taxon>
        <taxon>Platyhelminthes</taxon>
        <taxon>Cestoda</taxon>
        <taxon>Eucestoda</taxon>
        <taxon>Cyclophyllidea</taxon>
        <taxon>Taeniidae</taxon>
        <taxon>Echinococcus</taxon>
    </lineage>
</organism>
<dbReference type="OrthoDB" id="6275133at2759"/>
<protein>
    <submittedName>
        <fullName evidence="1">PRKCA binding protein</fullName>
    </submittedName>
</protein>
<proteinExistence type="predicted"/>
<dbReference type="EMBL" id="LN902845">
    <property type="protein sequence ID" value="CUT99343.1"/>
    <property type="molecule type" value="Genomic_DNA"/>
</dbReference>
<dbReference type="STRING" id="6211.A0A0S4MKR8"/>
<accession>A0A0S4MKR8</accession>